<dbReference type="PIRSF" id="PIRSF006806">
    <property type="entry name" value="FTHF_cligase"/>
    <property type="match status" value="1"/>
</dbReference>
<dbReference type="Pfam" id="PF01812">
    <property type="entry name" value="5-FTHF_cyc-lig"/>
    <property type="match status" value="1"/>
</dbReference>
<feature type="binding site" evidence="4">
    <location>
        <position position="54"/>
    </location>
    <ligand>
        <name>substrate</name>
    </ligand>
</feature>
<dbReference type="OrthoDB" id="9801938at2"/>
<dbReference type="AlphaFoldDB" id="A0A2K9P3G7"/>
<dbReference type="InterPro" id="IPR037171">
    <property type="entry name" value="NagB/RpiA_transferase-like"/>
</dbReference>
<keyword evidence="5" id="KW-0479">Metal-binding</keyword>
<keyword evidence="3 4" id="KW-0067">ATP-binding</keyword>
<feature type="binding site" evidence="4">
    <location>
        <begin position="138"/>
        <end position="146"/>
    </location>
    <ligand>
        <name>ATP</name>
        <dbReference type="ChEBI" id="CHEBI:30616"/>
    </ligand>
</feature>
<sequence length="191" mass="21431">MNKQEQRRTLRKIRDEIPQELRTLKSSDITEKFLKSDKYISAETVMLYISFGSEPDTFDILDRVISDGKKLAVPLCDSVKCEITAFGADSLSQLKSGSYGILEPDSELIESGVLKPVQSSEIDLVVVPGLGFDKYGYRIGYGKGYYDRFLNGFAGDTIGLCFKECLLDKIYRDEFDIKVDTVITDSDIMCG</sequence>
<dbReference type="PANTHER" id="PTHR23407">
    <property type="entry name" value="ATPASE INHIBITOR/5-FORMYLTETRAHYDROFOLATE CYCLO-LIGASE"/>
    <property type="match status" value="1"/>
</dbReference>
<comment type="catalytic activity">
    <reaction evidence="5">
        <text>(6S)-5-formyl-5,6,7,8-tetrahydrofolate + ATP = (6R)-5,10-methenyltetrahydrofolate + ADP + phosphate</text>
        <dbReference type="Rhea" id="RHEA:10488"/>
        <dbReference type="ChEBI" id="CHEBI:30616"/>
        <dbReference type="ChEBI" id="CHEBI:43474"/>
        <dbReference type="ChEBI" id="CHEBI:57455"/>
        <dbReference type="ChEBI" id="CHEBI:57457"/>
        <dbReference type="ChEBI" id="CHEBI:456216"/>
        <dbReference type="EC" id="6.3.3.2"/>
    </reaction>
</comment>
<evidence type="ECO:0000256" key="2">
    <source>
        <dbReference type="ARBA" id="ARBA00022741"/>
    </source>
</evidence>
<keyword evidence="7" id="KW-1185">Reference proteome</keyword>
<dbReference type="Proteomes" id="UP000235589">
    <property type="component" value="Chromosome"/>
</dbReference>
<dbReference type="EC" id="6.3.3.2" evidence="5"/>
<dbReference type="PANTHER" id="PTHR23407:SF1">
    <property type="entry name" value="5-FORMYLTETRAHYDROFOLATE CYCLO-LIGASE"/>
    <property type="match status" value="1"/>
</dbReference>
<keyword evidence="5" id="KW-0460">Magnesium</keyword>
<evidence type="ECO:0000256" key="4">
    <source>
        <dbReference type="PIRSR" id="PIRSR006806-1"/>
    </source>
</evidence>
<dbReference type="InterPro" id="IPR002698">
    <property type="entry name" value="FTHF_cligase"/>
</dbReference>
<dbReference type="SUPFAM" id="SSF100950">
    <property type="entry name" value="NagB/RpiA/CoA transferase-like"/>
    <property type="match status" value="1"/>
</dbReference>
<evidence type="ECO:0000313" key="7">
    <source>
        <dbReference type="Proteomes" id="UP000235589"/>
    </source>
</evidence>
<dbReference type="RefSeq" id="WP_102365601.1">
    <property type="nucleotide sequence ID" value="NZ_CP020991.1"/>
</dbReference>
<dbReference type="Gene3D" id="3.40.50.10420">
    <property type="entry name" value="NagB/RpiA/CoA transferase-like"/>
    <property type="match status" value="1"/>
</dbReference>
<keyword evidence="2 4" id="KW-0547">Nucleotide-binding</keyword>
<dbReference type="GO" id="GO:0009396">
    <property type="term" value="P:folic acid-containing compound biosynthetic process"/>
    <property type="evidence" value="ECO:0007669"/>
    <property type="project" value="TreeGrafter"/>
</dbReference>
<dbReference type="NCBIfam" id="TIGR02727">
    <property type="entry name" value="MTHFS_bact"/>
    <property type="match status" value="1"/>
</dbReference>
<feature type="binding site" evidence="4">
    <location>
        <position position="49"/>
    </location>
    <ligand>
        <name>substrate</name>
    </ligand>
</feature>
<evidence type="ECO:0000256" key="1">
    <source>
        <dbReference type="ARBA" id="ARBA00010638"/>
    </source>
</evidence>
<gene>
    <name evidence="6" type="ORF">B9O19_01228</name>
</gene>
<accession>A0A2K9P3G7</accession>
<name>A0A2K9P3G7_9FIRM</name>
<comment type="similarity">
    <text evidence="1 5">Belongs to the 5-formyltetrahydrofolate cyclo-ligase family.</text>
</comment>
<organism evidence="6 7">
    <name type="scientific">Monoglobus pectinilyticus</name>
    <dbReference type="NCBI Taxonomy" id="1981510"/>
    <lineage>
        <taxon>Bacteria</taxon>
        <taxon>Bacillati</taxon>
        <taxon>Bacillota</taxon>
        <taxon>Clostridia</taxon>
        <taxon>Monoglobales</taxon>
        <taxon>Monoglobaceae</taxon>
        <taxon>Monoglobus</taxon>
    </lineage>
</organism>
<proteinExistence type="inferred from homology"/>
<protein>
    <recommendedName>
        <fullName evidence="5">5-formyltetrahydrofolate cyclo-ligase</fullName>
        <ecNumber evidence="5">6.3.3.2</ecNumber>
    </recommendedName>
</protein>
<dbReference type="GO" id="GO:0035999">
    <property type="term" value="P:tetrahydrofolate interconversion"/>
    <property type="evidence" value="ECO:0007669"/>
    <property type="project" value="TreeGrafter"/>
</dbReference>
<evidence type="ECO:0000256" key="3">
    <source>
        <dbReference type="ARBA" id="ARBA00022840"/>
    </source>
</evidence>
<dbReference type="EMBL" id="CP020991">
    <property type="protein sequence ID" value="AUO19389.1"/>
    <property type="molecule type" value="Genomic_DNA"/>
</dbReference>
<dbReference type="KEGG" id="mpec:B9O19_01228"/>
<reference evidence="6 7" key="1">
    <citation type="submission" date="2017-04" db="EMBL/GenBank/DDBJ databases">
        <title>Monoglobus pectinilyticus 14 draft genome.</title>
        <authorList>
            <person name="Kim C."/>
            <person name="Rosendale D.I."/>
            <person name="Kelly W.J."/>
            <person name="Tannock G.W."/>
            <person name="Patchett M.L."/>
            <person name="Jordens J.Z."/>
        </authorList>
    </citation>
    <scope>NUCLEOTIDE SEQUENCE [LARGE SCALE GENOMIC DNA]</scope>
    <source>
        <strain evidence="6 7">14</strain>
    </source>
</reference>
<evidence type="ECO:0000256" key="5">
    <source>
        <dbReference type="RuleBase" id="RU361279"/>
    </source>
</evidence>
<feature type="binding site" evidence="4">
    <location>
        <begin position="3"/>
        <end position="7"/>
    </location>
    <ligand>
        <name>ATP</name>
        <dbReference type="ChEBI" id="CHEBI:30616"/>
    </ligand>
</feature>
<comment type="cofactor">
    <cofactor evidence="5">
        <name>Mg(2+)</name>
        <dbReference type="ChEBI" id="CHEBI:18420"/>
    </cofactor>
</comment>
<dbReference type="GO" id="GO:0030272">
    <property type="term" value="F:5-formyltetrahydrofolate cyclo-ligase activity"/>
    <property type="evidence" value="ECO:0007669"/>
    <property type="project" value="UniProtKB-EC"/>
</dbReference>
<evidence type="ECO:0000313" key="6">
    <source>
        <dbReference type="EMBL" id="AUO19389.1"/>
    </source>
</evidence>
<keyword evidence="6" id="KW-0436">Ligase</keyword>
<dbReference type="InterPro" id="IPR024185">
    <property type="entry name" value="FTHF_cligase-like_sf"/>
</dbReference>
<dbReference type="GO" id="GO:0005524">
    <property type="term" value="F:ATP binding"/>
    <property type="evidence" value="ECO:0007669"/>
    <property type="project" value="UniProtKB-KW"/>
</dbReference>
<dbReference type="GeneID" id="98062633"/>
<dbReference type="GO" id="GO:0046872">
    <property type="term" value="F:metal ion binding"/>
    <property type="evidence" value="ECO:0007669"/>
    <property type="project" value="UniProtKB-KW"/>
</dbReference>